<dbReference type="EMBL" id="CAUYUJ010015493">
    <property type="protein sequence ID" value="CAK0854651.1"/>
    <property type="molecule type" value="Genomic_DNA"/>
</dbReference>
<evidence type="ECO:0000256" key="6">
    <source>
        <dbReference type="ARBA" id="ARBA00022989"/>
    </source>
</evidence>
<keyword evidence="4" id="KW-0533">Nickel</keyword>
<evidence type="ECO:0000313" key="9">
    <source>
        <dbReference type="EMBL" id="CAK0854651.1"/>
    </source>
</evidence>
<organism evidence="9 10">
    <name type="scientific">Prorocentrum cordatum</name>
    <dbReference type="NCBI Taxonomy" id="2364126"/>
    <lineage>
        <taxon>Eukaryota</taxon>
        <taxon>Sar</taxon>
        <taxon>Alveolata</taxon>
        <taxon>Dinophyceae</taxon>
        <taxon>Prorocentrales</taxon>
        <taxon>Prorocentraceae</taxon>
        <taxon>Prorocentrum</taxon>
    </lineage>
</organism>
<dbReference type="PANTHER" id="PTHR31611:SF0">
    <property type="entry name" value="HIGH-AFFINITY NICKEL TRANSPORT PROTEIN NIC1"/>
    <property type="match status" value="1"/>
</dbReference>
<keyword evidence="5 8" id="KW-0812">Transmembrane</keyword>
<name>A0ABN9U818_9DINO</name>
<comment type="similarity">
    <text evidence="2 8">Belongs to the NiCoT transporter (TC 2.A.52) family.</text>
</comment>
<protein>
    <recommendedName>
        <fullName evidence="8">Nickel/cobalt efflux system</fullName>
    </recommendedName>
</protein>
<feature type="transmembrane region" description="Helical" evidence="8">
    <location>
        <begin position="122"/>
        <end position="148"/>
    </location>
</feature>
<dbReference type="PANTHER" id="PTHR31611">
    <property type="entry name" value="HIGH-AFFINITY NICKEL TRANSPORT PROTEIN NIC1"/>
    <property type="match status" value="1"/>
</dbReference>
<gene>
    <name evidence="9" type="ORF">PCOR1329_LOCUS45671</name>
</gene>
<proteinExistence type="inferred from homology"/>
<evidence type="ECO:0000313" key="10">
    <source>
        <dbReference type="Proteomes" id="UP001189429"/>
    </source>
</evidence>
<feature type="transmembrane region" description="Helical" evidence="8">
    <location>
        <begin position="38"/>
        <end position="63"/>
    </location>
</feature>
<evidence type="ECO:0000256" key="2">
    <source>
        <dbReference type="ARBA" id="ARBA00010892"/>
    </source>
</evidence>
<keyword evidence="3 8" id="KW-0813">Transport</keyword>
<evidence type="ECO:0000256" key="5">
    <source>
        <dbReference type="ARBA" id="ARBA00022692"/>
    </source>
</evidence>
<dbReference type="InterPro" id="IPR011541">
    <property type="entry name" value="Ni/Co_transpt_high_affinity"/>
</dbReference>
<keyword evidence="7 8" id="KW-0472">Membrane</keyword>
<keyword evidence="10" id="KW-1185">Reference proteome</keyword>
<comment type="caution">
    <text evidence="8">Lacks conserved residue(s) required for the propagation of feature annotation.</text>
</comment>
<dbReference type="InterPro" id="IPR004688">
    <property type="entry name" value="Ni/Co_transpt"/>
</dbReference>
<evidence type="ECO:0000256" key="7">
    <source>
        <dbReference type="ARBA" id="ARBA00023136"/>
    </source>
</evidence>
<dbReference type="Pfam" id="PF03824">
    <property type="entry name" value="NicO"/>
    <property type="match status" value="1"/>
</dbReference>
<comment type="caution">
    <text evidence="9">The sequence shown here is derived from an EMBL/GenBank/DDBJ whole genome shotgun (WGS) entry which is preliminary data.</text>
</comment>
<evidence type="ECO:0000256" key="4">
    <source>
        <dbReference type="ARBA" id="ARBA00022596"/>
    </source>
</evidence>
<feature type="transmembrane region" description="Helical" evidence="8">
    <location>
        <begin position="75"/>
        <end position="95"/>
    </location>
</feature>
<comment type="subcellular location">
    <subcellularLocation>
        <location evidence="8">Cell membrane</location>
        <topology evidence="8">Multi-pass membrane protein</topology>
    </subcellularLocation>
    <subcellularLocation>
        <location evidence="1">Endomembrane system</location>
        <topology evidence="1">Multi-pass membrane protein</topology>
    </subcellularLocation>
</comment>
<sequence length="160" mass="16573">MFGAGLLFGLSFDTATQVGLIGMAAISGASGKLPPALVLVFLLCFSCGMCLVDSGNGLLMLATYSWAKARPSQKIFYNFLVTSMSAVIALCIGSLELLQVVCRMADIHGPFWDAVSGVDMAAISYGIVDTFLAVFAAAVSYSCVCSVVPSSSTLPASKFG</sequence>
<evidence type="ECO:0000256" key="8">
    <source>
        <dbReference type="RuleBase" id="RU362101"/>
    </source>
</evidence>
<evidence type="ECO:0000256" key="3">
    <source>
        <dbReference type="ARBA" id="ARBA00022448"/>
    </source>
</evidence>
<accession>A0ABN9U818</accession>
<keyword evidence="6 8" id="KW-1133">Transmembrane helix</keyword>
<dbReference type="Proteomes" id="UP001189429">
    <property type="component" value="Unassembled WGS sequence"/>
</dbReference>
<reference evidence="9" key="1">
    <citation type="submission" date="2023-10" db="EMBL/GenBank/DDBJ databases">
        <authorList>
            <person name="Chen Y."/>
            <person name="Shah S."/>
            <person name="Dougan E. K."/>
            <person name="Thang M."/>
            <person name="Chan C."/>
        </authorList>
    </citation>
    <scope>NUCLEOTIDE SEQUENCE [LARGE SCALE GENOMIC DNA]</scope>
</reference>
<evidence type="ECO:0000256" key="1">
    <source>
        <dbReference type="ARBA" id="ARBA00004127"/>
    </source>
</evidence>